<sequence>MGRKQMFVDCWVSEAAINPYRICKYGAAEGGVVQAAAATDKFLGIGNNLGASASGQRTDIVRGGIAEVEYGGTVAAGDWLTSDANGKAIATTTAGNRIIGIADVGGVSGDIGLCLITFGKI</sequence>
<gene>
    <name evidence="1" type="ORF">DSM107003_49960</name>
</gene>
<keyword evidence="2" id="KW-1185">Reference proteome</keyword>
<evidence type="ECO:0008006" key="3">
    <source>
        <dbReference type="Google" id="ProtNLM"/>
    </source>
</evidence>
<proteinExistence type="predicted"/>
<accession>A0A3S1A329</accession>
<dbReference type="OrthoDB" id="574502at2"/>
<dbReference type="EMBL" id="RSCM01000027">
    <property type="protein sequence ID" value="RUS92513.1"/>
    <property type="molecule type" value="Genomic_DNA"/>
</dbReference>
<evidence type="ECO:0000313" key="1">
    <source>
        <dbReference type="EMBL" id="RUS92513.1"/>
    </source>
</evidence>
<name>A0A3S1A329_ANAVA</name>
<dbReference type="AlphaFoldDB" id="A0A3S1A329"/>
<evidence type="ECO:0000313" key="2">
    <source>
        <dbReference type="Proteomes" id="UP000276103"/>
    </source>
</evidence>
<reference evidence="1 2" key="1">
    <citation type="journal article" date="2019" name="Genome Biol. Evol.">
        <title>Day and night: Metabolic profiles and evolutionary relationships of six axenic non-marine cyanobacteria.</title>
        <authorList>
            <person name="Will S.E."/>
            <person name="Henke P."/>
            <person name="Boedeker C."/>
            <person name="Huang S."/>
            <person name="Brinkmann H."/>
            <person name="Rohde M."/>
            <person name="Jarek M."/>
            <person name="Friedl T."/>
            <person name="Seufert S."/>
            <person name="Schumacher M."/>
            <person name="Overmann J."/>
            <person name="Neumann-Schaal M."/>
            <person name="Petersen J."/>
        </authorList>
    </citation>
    <scope>NUCLEOTIDE SEQUENCE [LARGE SCALE GENOMIC DNA]</scope>
    <source>
        <strain evidence="1 2">SAG 1403-4b</strain>
    </source>
</reference>
<protein>
    <recommendedName>
        <fullName evidence="3">DUF2190 domain-containing protein</fullName>
    </recommendedName>
</protein>
<organism evidence="1 2">
    <name type="scientific">Trichormus variabilis SAG 1403-4b</name>
    <dbReference type="NCBI Taxonomy" id="447716"/>
    <lineage>
        <taxon>Bacteria</taxon>
        <taxon>Bacillati</taxon>
        <taxon>Cyanobacteriota</taxon>
        <taxon>Cyanophyceae</taxon>
        <taxon>Nostocales</taxon>
        <taxon>Nostocaceae</taxon>
        <taxon>Trichormus</taxon>
    </lineage>
</organism>
<dbReference type="Pfam" id="PF09956">
    <property type="entry name" value="Phage_cement_2"/>
    <property type="match status" value="1"/>
</dbReference>
<comment type="caution">
    <text evidence="1">The sequence shown here is derived from an EMBL/GenBank/DDBJ whole genome shotgun (WGS) entry which is preliminary data.</text>
</comment>
<dbReference type="InterPro" id="IPR011231">
    <property type="entry name" value="Phage_VT1-Sakai_H0018"/>
</dbReference>
<dbReference type="Proteomes" id="UP000276103">
    <property type="component" value="Unassembled WGS sequence"/>
</dbReference>
<dbReference type="RefSeq" id="WP_127056774.1">
    <property type="nucleotide sequence ID" value="NZ_RSCM01000027.1"/>
</dbReference>